<name>A0A224Y2W9_9HEMI</name>
<dbReference type="EMBL" id="GFTR01001024">
    <property type="protein sequence ID" value="JAW15402.1"/>
    <property type="molecule type" value="Transcribed_RNA"/>
</dbReference>
<feature type="signal peptide" evidence="1">
    <location>
        <begin position="1"/>
        <end position="22"/>
    </location>
</feature>
<reference evidence="2" key="1">
    <citation type="journal article" date="2018" name="PLoS Negl. Trop. Dis.">
        <title>An insight into the salivary gland and fat body transcriptome of Panstrongylus lignarius (Hemiptera: Heteroptera), the main vector of Chagas disease in Peru.</title>
        <authorList>
            <person name="Nevoa J.C."/>
            <person name="Mendes M.T."/>
            <person name="da Silva M.V."/>
            <person name="Soares S.C."/>
            <person name="Oliveira C.J.F."/>
            <person name="Ribeiro J.M.C."/>
        </authorList>
    </citation>
    <scope>NUCLEOTIDE SEQUENCE</scope>
</reference>
<evidence type="ECO:0000256" key="1">
    <source>
        <dbReference type="SAM" id="SignalP"/>
    </source>
</evidence>
<sequence>MAWKRLLFLLDEAFILPEFVCGQLPELVELDLLREYVQRHVNRSSQPSSALVIVKDGVEARPVSIEEVLVPERVEVPYPPRWVA</sequence>
<keyword evidence="1" id="KW-0732">Signal</keyword>
<protein>
    <submittedName>
        <fullName evidence="2">Putative secreted protein</fullName>
    </submittedName>
</protein>
<accession>A0A224Y2W9</accession>
<organism evidence="2">
    <name type="scientific">Panstrongylus lignarius</name>
    <dbReference type="NCBI Taxonomy" id="156445"/>
    <lineage>
        <taxon>Eukaryota</taxon>
        <taxon>Metazoa</taxon>
        <taxon>Ecdysozoa</taxon>
        <taxon>Arthropoda</taxon>
        <taxon>Hexapoda</taxon>
        <taxon>Insecta</taxon>
        <taxon>Pterygota</taxon>
        <taxon>Neoptera</taxon>
        <taxon>Paraneoptera</taxon>
        <taxon>Hemiptera</taxon>
        <taxon>Heteroptera</taxon>
        <taxon>Panheteroptera</taxon>
        <taxon>Cimicomorpha</taxon>
        <taxon>Reduviidae</taxon>
        <taxon>Triatominae</taxon>
        <taxon>Panstrongylus</taxon>
    </lineage>
</organism>
<proteinExistence type="predicted"/>
<dbReference type="AlphaFoldDB" id="A0A224Y2W9"/>
<feature type="chain" id="PRO_5013302190" evidence="1">
    <location>
        <begin position="23"/>
        <end position="84"/>
    </location>
</feature>
<evidence type="ECO:0000313" key="2">
    <source>
        <dbReference type="EMBL" id="JAW15402.1"/>
    </source>
</evidence>